<dbReference type="Proteomes" id="UP000429607">
    <property type="component" value="Unassembled WGS sequence"/>
</dbReference>
<dbReference type="AlphaFoldDB" id="A0A6A3I9D8"/>
<feature type="region of interest" description="Disordered" evidence="1">
    <location>
        <begin position="46"/>
        <end position="68"/>
    </location>
</feature>
<evidence type="ECO:0000256" key="1">
    <source>
        <dbReference type="SAM" id="MobiDB-lite"/>
    </source>
</evidence>
<organism evidence="2 3">
    <name type="scientific">Phytophthora rubi</name>
    <dbReference type="NCBI Taxonomy" id="129364"/>
    <lineage>
        <taxon>Eukaryota</taxon>
        <taxon>Sar</taxon>
        <taxon>Stramenopiles</taxon>
        <taxon>Oomycota</taxon>
        <taxon>Peronosporomycetes</taxon>
        <taxon>Peronosporales</taxon>
        <taxon>Peronosporaceae</taxon>
        <taxon>Phytophthora</taxon>
    </lineage>
</organism>
<protein>
    <submittedName>
        <fullName evidence="2">Uncharacterized protein</fullName>
    </submittedName>
</protein>
<accession>A0A6A3I9D8</accession>
<gene>
    <name evidence="2" type="ORF">PR001_g24758</name>
</gene>
<comment type="caution">
    <text evidence="2">The sequence shown here is derived from an EMBL/GenBank/DDBJ whole genome shotgun (WGS) entry which is preliminary data.</text>
</comment>
<sequence length="68" mass="8054">MQEEFSLRQAKLHVNVPRPMPRPMLKTVTKLLATCVGRGNELERVDQAEQREQQHKQQLKQKPKQQHK</sequence>
<evidence type="ECO:0000313" key="2">
    <source>
        <dbReference type="EMBL" id="KAE8978730.1"/>
    </source>
</evidence>
<reference evidence="2 3" key="1">
    <citation type="submission" date="2018-09" db="EMBL/GenBank/DDBJ databases">
        <title>Genomic investigation of the strawberry pathogen Phytophthora fragariae indicates pathogenicity is determined by transcriptional variation in three key races.</title>
        <authorList>
            <person name="Adams T.M."/>
            <person name="Armitage A.D."/>
            <person name="Sobczyk M.K."/>
            <person name="Bates H.J."/>
            <person name="Dunwell J.M."/>
            <person name="Nellist C.F."/>
            <person name="Harrison R.J."/>
        </authorList>
    </citation>
    <scope>NUCLEOTIDE SEQUENCE [LARGE SCALE GENOMIC DNA]</scope>
    <source>
        <strain evidence="2 3">SCRP249</strain>
    </source>
</reference>
<name>A0A6A3I9D8_9STRA</name>
<evidence type="ECO:0000313" key="3">
    <source>
        <dbReference type="Proteomes" id="UP000429607"/>
    </source>
</evidence>
<dbReference type="EMBL" id="QXFV01003224">
    <property type="protein sequence ID" value="KAE8978730.1"/>
    <property type="molecule type" value="Genomic_DNA"/>
</dbReference>
<feature type="compositionally biased region" description="Basic and acidic residues" evidence="1">
    <location>
        <begin position="46"/>
        <end position="55"/>
    </location>
</feature>
<proteinExistence type="predicted"/>
<feature type="compositionally biased region" description="Basic residues" evidence="1">
    <location>
        <begin position="57"/>
        <end position="68"/>
    </location>
</feature>